<feature type="domain" description="Enoyl reductase (ER)" evidence="6">
    <location>
        <begin position="7"/>
        <end position="329"/>
    </location>
</feature>
<dbReference type="GO" id="GO:0016616">
    <property type="term" value="F:oxidoreductase activity, acting on the CH-OH group of donors, NAD or NADP as acceptor"/>
    <property type="evidence" value="ECO:0007669"/>
    <property type="project" value="InterPro"/>
</dbReference>
<dbReference type="STRING" id="590646.G3B119"/>
<dbReference type="Pfam" id="PF00107">
    <property type="entry name" value="ADH_zinc_N"/>
    <property type="match status" value="1"/>
</dbReference>
<evidence type="ECO:0000313" key="7">
    <source>
        <dbReference type="EMBL" id="EGV64859.1"/>
    </source>
</evidence>
<evidence type="ECO:0000256" key="4">
    <source>
        <dbReference type="ARBA" id="ARBA00023002"/>
    </source>
</evidence>
<dbReference type="eggNOG" id="KOG0023">
    <property type="taxonomic scope" value="Eukaryota"/>
</dbReference>
<dbReference type="Gene3D" id="3.90.180.10">
    <property type="entry name" value="Medium-chain alcohol dehydrogenases, catalytic domain"/>
    <property type="match status" value="1"/>
</dbReference>
<dbReference type="PROSITE" id="PS00059">
    <property type="entry name" value="ADH_ZINC"/>
    <property type="match status" value="1"/>
</dbReference>
<proteinExistence type="inferred from homology"/>
<keyword evidence="2 5" id="KW-0479">Metal-binding</keyword>
<keyword evidence="8" id="KW-1185">Reference proteome</keyword>
<dbReference type="Proteomes" id="UP000000707">
    <property type="component" value="Unassembled WGS sequence"/>
</dbReference>
<sequence length="351" mass="37972">MSYQGFAIHDTTKYNEAKKITFKARTVGDYDVVIKVDHCGICGTDVHTATGGWGGPILPVIPGHEIIGSVTKIGDKVTLFKVGDRVGVGAQVDACWSCKACDMGEETYCKDVIDTYNSTKNGEVIYGGYSNYVSANEQFAFGVPKQLDKAEAAPLFCAGITVFAPLKRAITKPGMKVGIVGIGGLGHMAIQFAAALGAEVYAMSRGDSKKEDSLKMGAKHYIDTTKENWAAPYKMEFDFILSCANSNKGFTGDYFSCLTVYGNYVSAGLPETPFELKAQHFIGNGASFGSSHLGNRKEMLEMLELAAKNNILPWTEVLPISEENVKLGLTKTYKGDVRYRVALTDYAAAFD</sequence>
<dbReference type="HOGENOM" id="CLU_026673_20_2_1"/>
<dbReference type="CDD" id="cd05283">
    <property type="entry name" value="CAD1"/>
    <property type="match status" value="1"/>
</dbReference>
<gene>
    <name evidence="7" type="ORF">CANTEDRAFT_134165</name>
</gene>
<evidence type="ECO:0000256" key="2">
    <source>
        <dbReference type="ARBA" id="ARBA00022723"/>
    </source>
</evidence>
<dbReference type="SMART" id="SM00829">
    <property type="entry name" value="PKS_ER"/>
    <property type="match status" value="1"/>
</dbReference>
<dbReference type="SUPFAM" id="SSF50129">
    <property type="entry name" value="GroES-like"/>
    <property type="match status" value="1"/>
</dbReference>
<organism evidence="8">
    <name type="scientific">Candida tenuis (strain ATCC 10573 / BCRC 21748 / CBS 615 / JCM 9827 / NBRC 10315 / NRRL Y-1498 / VKM Y-70)</name>
    <name type="common">Yeast</name>
    <name type="synonym">Yamadazyma tenuis</name>
    <dbReference type="NCBI Taxonomy" id="590646"/>
    <lineage>
        <taxon>Eukaryota</taxon>
        <taxon>Fungi</taxon>
        <taxon>Dikarya</taxon>
        <taxon>Ascomycota</taxon>
        <taxon>Saccharomycotina</taxon>
        <taxon>Pichiomycetes</taxon>
        <taxon>Debaryomycetaceae</taxon>
        <taxon>Yamadazyma</taxon>
    </lineage>
</organism>
<dbReference type="InterPro" id="IPR013149">
    <property type="entry name" value="ADH-like_C"/>
</dbReference>
<dbReference type="GO" id="GO:0008270">
    <property type="term" value="F:zinc ion binding"/>
    <property type="evidence" value="ECO:0007669"/>
    <property type="project" value="InterPro"/>
</dbReference>
<dbReference type="KEGG" id="cten:18249776"/>
<dbReference type="InterPro" id="IPR013154">
    <property type="entry name" value="ADH-like_N"/>
</dbReference>
<evidence type="ECO:0000256" key="1">
    <source>
        <dbReference type="ARBA" id="ARBA00001947"/>
    </source>
</evidence>
<keyword evidence="3 5" id="KW-0862">Zinc</keyword>
<dbReference type="SUPFAM" id="SSF51735">
    <property type="entry name" value="NAD(P)-binding Rossmann-fold domains"/>
    <property type="match status" value="1"/>
</dbReference>
<dbReference type="InterPro" id="IPR036291">
    <property type="entry name" value="NAD(P)-bd_dom_sf"/>
</dbReference>
<dbReference type="InterPro" id="IPR020843">
    <property type="entry name" value="ER"/>
</dbReference>
<comment type="cofactor">
    <cofactor evidence="1 5">
        <name>Zn(2+)</name>
        <dbReference type="ChEBI" id="CHEBI:29105"/>
    </cofactor>
</comment>
<dbReference type="InterPro" id="IPR011032">
    <property type="entry name" value="GroES-like_sf"/>
</dbReference>
<reference evidence="7 8" key="1">
    <citation type="journal article" date="2011" name="Proc. Natl. Acad. Sci. U.S.A.">
        <title>Comparative genomics of xylose-fermenting fungi for enhanced biofuel production.</title>
        <authorList>
            <person name="Wohlbach D.J."/>
            <person name="Kuo A."/>
            <person name="Sato T.K."/>
            <person name="Potts K.M."/>
            <person name="Salamov A.A."/>
            <person name="LaButti K.M."/>
            <person name="Sun H."/>
            <person name="Clum A."/>
            <person name="Pangilinan J.L."/>
            <person name="Lindquist E.A."/>
            <person name="Lucas S."/>
            <person name="Lapidus A."/>
            <person name="Jin M."/>
            <person name="Gunawan C."/>
            <person name="Balan V."/>
            <person name="Dale B.E."/>
            <person name="Jeffries T.W."/>
            <person name="Zinkel R."/>
            <person name="Barry K.W."/>
            <person name="Grigoriev I.V."/>
            <person name="Gasch A.P."/>
        </authorList>
    </citation>
    <scope>NUCLEOTIDE SEQUENCE [LARGE SCALE GENOMIC DNA]</scope>
    <source>
        <strain evidence="8">ATCC 10573 / BCRC 21748 / CBS 615 / JCM 9827 / NBRC 10315 / NRRL Y-1498 / VKM Y-70</strain>
    </source>
</reference>
<dbReference type="InterPro" id="IPR002328">
    <property type="entry name" value="ADH_Zn_CS"/>
</dbReference>
<evidence type="ECO:0000256" key="5">
    <source>
        <dbReference type="RuleBase" id="RU361277"/>
    </source>
</evidence>
<protein>
    <submittedName>
        <fullName evidence="7">NADPH-dependent alcohol dehydrogenase</fullName>
    </submittedName>
</protein>
<evidence type="ECO:0000256" key="3">
    <source>
        <dbReference type="ARBA" id="ARBA00022833"/>
    </source>
</evidence>
<name>G3B119_CANTC</name>
<dbReference type="InterPro" id="IPR047109">
    <property type="entry name" value="CAD-like"/>
</dbReference>
<comment type="similarity">
    <text evidence="5">Belongs to the zinc-containing alcohol dehydrogenase family.</text>
</comment>
<dbReference type="Pfam" id="PF08240">
    <property type="entry name" value="ADH_N"/>
    <property type="match status" value="1"/>
</dbReference>
<dbReference type="GeneID" id="18249776"/>
<dbReference type="OrthoDB" id="1879366at2759"/>
<dbReference type="FunFam" id="3.40.50.720:FF:000022">
    <property type="entry name" value="Cinnamyl alcohol dehydrogenase"/>
    <property type="match status" value="1"/>
</dbReference>
<dbReference type="Gene3D" id="3.40.50.720">
    <property type="entry name" value="NAD(P)-binding Rossmann-like Domain"/>
    <property type="match status" value="1"/>
</dbReference>
<accession>G3B119</accession>
<evidence type="ECO:0000259" key="6">
    <source>
        <dbReference type="SMART" id="SM00829"/>
    </source>
</evidence>
<dbReference type="RefSeq" id="XP_006685665.1">
    <property type="nucleotide sequence ID" value="XM_006685602.1"/>
</dbReference>
<dbReference type="AlphaFoldDB" id="G3B119"/>
<dbReference type="PANTHER" id="PTHR42683">
    <property type="entry name" value="ALDEHYDE REDUCTASE"/>
    <property type="match status" value="1"/>
</dbReference>
<evidence type="ECO:0000313" key="8">
    <source>
        <dbReference type="Proteomes" id="UP000000707"/>
    </source>
</evidence>
<dbReference type="EMBL" id="GL996515">
    <property type="protein sequence ID" value="EGV64859.1"/>
    <property type="molecule type" value="Genomic_DNA"/>
</dbReference>
<keyword evidence="4" id="KW-0560">Oxidoreductase</keyword>